<gene>
    <name evidence="2" type="ORF">DI536_17830</name>
</gene>
<dbReference type="Pfam" id="PF04386">
    <property type="entry name" value="SspB"/>
    <property type="match status" value="1"/>
</dbReference>
<dbReference type="InterPro" id="IPR007481">
    <property type="entry name" value="SspB"/>
</dbReference>
<name>A0A2W5TJI6_9BACT</name>
<feature type="region of interest" description="Disordered" evidence="1">
    <location>
        <begin position="115"/>
        <end position="168"/>
    </location>
</feature>
<protein>
    <submittedName>
        <fullName evidence="2">Stringent starvation protein B</fullName>
    </submittedName>
</protein>
<evidence type="ECO:0000313" key="3">
    <source>
        <dbReference type="Proteomes" id="UP000249061"/>
    </source>
</evidence>
<evidence type="ECO:0000313" key="2">
    <source>
        <dbReference type="EMBL" id="PZR11485.1"/>
    </source>
</evidence>
<reference evidence="2 3" key="1">
    <citation type="submission" date="2017-08" db="EMBL/GenBank/DDBJ databases">
        <title>Infants hospitalized years apart are colonized by the same room-sourced microbial strains.</title>
        <authorList>
            <person name="Brooks B."/>
            <person name="Olm M.R."/>
            <person name="Firek B.A."/>
            <person name="Baker R."/>
            <person name="Thomas B.C."/>
            <person name="Morowitz M.J."/>
            <person name="Banfield J.F."/>
        </authorList>
    </citation>
    <scope>NUCLEOTIDE SEQUENCE [LARGE SCALE GENOMIC DNA]</scope>
    <source>
        <strain evidence="2">S2_003_000_R2_14</strain>
    </source>
</reference>
<dbReference type="Gene3D" id="2.30.30.220">
    <property type="entry name" value="SspB-like"/>
    <property type="match status" value="1"/>
</dbReference>
<accession>A0A2W5TJI6</accession>
<proteinExistence type="predicted"/>
<sequence length="168" mass="18772">MSDRRETEKKSRLLEALEQGLTQIHLDARRPGVIVPEQFRGEHHLRLNLSYRFDPPDLSVSDWGVRQTLSFGGSRFTVGLPWSAVYAVASLVSQDLWMFPDDMPVELVEAATEKVKMPPEAGEPGSTDAQAPRTPRAVLREVVSNLPPEGEDTAPKEPPKRGHLRLVK</sequence>
<dbReference type="SUPFAM" id="SSF101738">
    <property type="entry name" value="SspB-like"/>
    <property type="match status" value="1"/>
</dbReference>
<evidence type="ECO:0000256" key="1">
    <source>
        <dbReference type="SAM" id="MobiDB-lite"/>
    </source>
</evidence>
<organism evidence="2 3">
    <name type="scientific">Archangium gephyra</name>
    <dbReference type="NCBI Taxonomy" id="48"/>
    <lineage>
        <taxon>Bacteria</taxon>
        <taxon>Pseudomonadati</taxon>
        <taxon>Myxococcota</taxon>
        <taxon>Myxococcia</taxon>
        <taxon>Myxococcales</taxon>
        <taxon>Cystobacterineae</taxon>
        <taxon>Archangiaceae</taxon>
        <taxon>Archangium</taxon>
    </lineage>
</organism>
<comment type="caution">
    <text evidence="2">The sequence shown here is derived from an EMBL/GenBank/DDBJ whole genome shotgun (WGS) entry which is preliminary data.</text>
</comment>
<dbReference type="EMBL" id="QFQP01000014">
    <property type="protein sequence ID" value="PZR11485.1"/>
    <property type="molecule type" value="Genomic_DNA"/>
</dbReference>
<dbReference type="AlphaFoldDB" id="A0A2W5TJI6"/>
<dbReference type="InterPro" id="IPR036760">
    <property type="entry name" value="SspB-like_sf"/>
</dbReference>
<dbReference type="Proteomes" id="UP000249061">
    <property type="component" value="Unassembled WGS sequence"/>
</dbReference>